<keyword evidence="2" id="KW-1185">Reference proteome</keyword>
<evidence type="ECO:0008006" key="3">
    <source>
        <dbReference type="Google" id="ProtNLM"/>
    </source>
</evidence>
<accession>A0A6P2SQL9</accession>
<name>A0A6P2SQL9_9BURK</name>
<reference evidence="1 2" key="1">
    <citation type="submission" date="2019-09" db="EMBL/GenBank/DDBJ databases">
        <authorList>
            <person name="Depoorter E."/>
        </authorList>
    </citation>
    <scope>NUCLEOTIDE SEQUENCE [LARGE SCALE GENOMIC DNA]</scope>
    <source>
        <strain evidence="1">LMG 30113</strain>
    </source>
</reference>
<dbReference type="AlphaFoldDB" id="A0A6P2SQL9"/>
<dbReference type="RefSeq" id="WP_152603452.1">
    <property type="nucleotide sequence ID" value="NZ_CABVQD010000057.1"/>
</dbReference>
<evidence type="ECO:0000313" key="1">
    <source>
        <dbReference type="EMBL" id="VWC47392.1"/>
    </source>
</evidence>
<protein>
    <recommendedName>
        <fullName evidence="3">Restriction endonuclease type IV Mrr domain-containing protein</fullName>
    </recommendedName>
</protein>
<dbReference type="EMBL" id="CABVQD010000057">
    <property type="protein sequence ID" value="VWC47392.1"/>
    <property type="molecule type" value="Genomic_DNA"/>
</dbReference>
<gene>
    <name evidence="1" type="ORF">BPA30113_07425</name>
</gene>
<dbReference type="Proteomes" id="UP000494330">
    <property type="component" value="Unassembled WGS sequence"/>
</dbReference>
<evidence type="ECO:0000313" key="2">
    <source>
        <dbReference type="Proteomes" id="UP000494330"/>
    </source>
</evidence>
<proteinExistence type="predicted"/>
<organism evidence="1 2">
    <name type="scientific">Burkholderia paludis</name>
    <dbReference type="NCBI Taxonomy" id="1506587"/>
    <lineage>
        <taxon>Bacteria</taxon>
        <taxon>Pseudomonadati</taxon>
        <taxon>Pseudomonadota</taxon>
        <taxon>Betaproteobacteria</taxon>
        <taxon>Burkholderiales</taxon>
        <taxon>Burkholderiaceae</taxon>
        <taxon>Burkholderia</taxon>
        <taxon>Burkholderia cepacia complex</taxon>
    </lineage>
</organism>
<sequence length="351" mass="39669">MVTPMMVQYLVGLCCFRHEPQAVEIIVGDTVFDEIAERERDVDVTVTIADENGVVTAFKAAEVKHEGRPLDVAKVEQLIAKLTDMPKVTHRAIFSTSGYTDTACLKARKRGVDLYTLQRWDRPIDRDFPDFSGIGIPDEYLRFRSNLLFWNEFQCAYSSSETGEFSIFHSATRVLNENGGSHSRWPVFGDYHQELLVRSTGILCTQEPAQVVFNEFVQKLDTTETETQFSPSWLSTHRMDLSQDGVYLKRPGGSLSMIDAVTISGFLQWRSQIVSLDFMILNNVLTDSVFSGAAIADIGAGDGRMFAMTFPEKGHQIGIHRFQIPKEQRNMIRKLSIGDHSYDGSYRVSKR</sequence>